<dbReference type="EMBL" id="QMIE01000001">
    <property type="protein sequence ID" value="TVM20007.1"/>
    <property type="molecule type" value="Genomic_DNA"/>
</dbReference>
<evidence type="ECO:0000256" key="1">
    <source>
        <dbReference type="SAM" id="Phobius"/>
    </source>
</evidence>
<keyword evidence="1" id="KW-0472">Membrane</keyword>
<feature type="domain" description="Mce/MlaD" evidence="2">
    <location>
        <begin position="39"/>
        <end position="115"/>
    </location>
</feature>
<proteinExistence type="predicted"/>
<dbReference type="RefSeq" id="WP_144301469.1">
    <property type="nucleotide sequence ID" value="NZ_QMIE01000001.1"/>
</dbReference>
<evidence type="ECO:0000313" key="4">
    <source>
        <dbReference type="Proteomes" id="UP000448292"/>
    </source>
</evidence>
<dbReference type="GO" id="GO:0005548">
    <property type="term" value="F:phospholipid transporter activity"/>
    <property type="evidence" value="ECO:0007669"/>
    <property type="project" value="TreeGrafter"/>
</dbReference>
<dbReference type="PANTHER" id="PTHR33371:SF4">
    <property type="entry name" value="INTERMEMBRANE PHOSPHOLIPID TRANSPORT SYSTEM BINDING PROTEIN MLAD"/>
    <property type="match status" value="1"/>
</dbReference>
<dbReference type="PANTHER" id="PTHR33371">
    <property type="entry name" value="INTERMEMBRANE PHOSPHOLIPID TRANSPORT SYSTEM BINDING PROTEIN MLAD-RELATED"/>
    <property type="match status" value="1"/>
</dbReference>
<reference evidence="3 4" key="1">
    <citation type="submission" date="2018-06" db="EMBL/GenBank/DDBJ databases">
        <title>Complete genome of Desulfovibrio indonesiensis P37SLT.</title>
        <authorList>
            <person name="Crispim J.S."/>
            <person name="Vidigal P.M.P."/>
            <person name="Silva L.C.F."/>
            <person name="Laguardia C.N."/>
            <person name="Araujo L.C."/>
            <person name="Dias R.S."/>
            <person name="Sousa M.P."/>
            <person name="Paula S.O."/>
            <person name="Silva C."/>
        </authorList>
    </citation>
    <scope>NUCLEOTIDE SEQUENCE [LARGE SCALE GENOMIC DNA]</scope>
    <source>
        <strain evidence="3 4">P37SLT</strain>
    </source>
</reference>
<sequence>MKKYTKESWVGVFVLVGLLCVGYLTIKLGKMEVIGGDDYVVQARFSSVSGLKAGAEVEVAGVRVGKVSAIQLDPQTYAALVSMRIGKGVELSEDTIASVKTSGLIGDKYIKLTPGGAPDTLADGEMIVDTESALDIEELISKYVFGGVS</sequence>
<keyword evidence="1" id="KW-1133">Transmembrane helix</keyword>
<keyword evidence="4" id="KW-1185">Reference proteome</keyword>
<dbReference type="NCBIfam" id="TIGR04430">
    <property type="entry name" value="OM_asym_MlaD"/>
    <property type="match status" value="1"/>
</dbReference>
<dbReference type="InterPro" id="IPR052336">
    <property type="entry name" value="MlaD_Phospholipid_Transporter"/>
</dbReference>
<dbReference type="Pfam" id="PF02470">
    <property type="entry name" value="MlaD"/>
    <property type="match status" value="1"/>
</dbReference>
<organism evidence="3 4">
    <name type="scientific">Oceanidesulfovibrio indonesiensis</name>
    <dbReference type="NCBI Taxonomy" id="54767"/>
    <lineage>
        <taxon>Bacteria</taxon>
        <taxon>Pseudomonadati</taxon>
        <taxon>Thermodesulfobacteriota</taxon>
        <taxon>Desulfovibrionia</taxon>
        <taxon>Desulfovibrionales</taxon>
        <taxon>Desulfovibrionaceae</taxon>
        <taxon>Oceanidesulfovibrio</taxon>
    </lineage>
</organism>
<evidence type="ECO:0000259" key="2">
    <source>
        <dbReference type="Pfam" id="PF02470"/>
    </source>
</evidence>
<protein>
    <submittedName>
        <fullName evidence="3">Outer membrane lipid asymmetry maintenance protein MlaD</fullName>
    </submittedName>
</protein>
<comment type="caution">
    <text evidence="3">The sequence shown here is derived from an EMBL/GenBank/DDBJ whole genome shotgun (WGS) entry which is preliminary data.</text>
</comment>
<dbReference type="AlphaFoldDB" id="A0A7M3MJL0"/>
<dbReference type="InterPro" id="IPR030970">
    <property type="entry name" value="ABC_MlaD"/>
</dbReference>
<name>A0A7M3MJL0_9BACT</name>
<dbReference type="OrthoDB" id="9788420at2"/>
<dbReference type="Proteomes" id="UP000448292">
    <property type="component" value="Unassembled WGS sequence"/>
</dbReference>
<dbReference type="InterPro" id="IPR003399">
    <property type="entry name" value="Mce/MlaD"/>
</dbReference>
<keyword evidence="1" id="KW-0812">Transmembrane</keyword>
<accession>A0A7M3MJL0</accession>
<feature type="transmembrane region" description="Helical" evidence="1">
    <location>
        <begin position="9"/>
        <end position="26"/>
    </location>
</feature>
<dbReference type="GO" id="GO:0005543">
    <property type="term" value="F:phospholipid binding"/>
    <property type="evidence" value="ECO:0007669"/>
    <property type="project" value="TreeGrafter"/>
</dbReference>
<evidence type="ECO:0000313" key="3">
    <source>
        <dbReference type="EMBL" id="TVM20007.1"/>
    </source>
</evidence>
<gene>
    <name evidence="3" type="primary">mlaD</name>
    <name evidence="3" type="ORF">DPQ33_01915</name>
</gene>